<feature type="transmembrane region" description="Helical" evidence="1">
    <location>
        <begin position="123"/>
        <end position="140"/>
    </location>
</feature>
<keyword evidence="1" id="KW-0812">Transmembrane</keyword>
<dbReference type="RefSeq" id="WP_209665008.1">
    <property type="nucleotide sequence ID" value="NZ_JAGGMS010000001.1"/>
</dbReference>
<feature type="transmembrane region" description="Helical" evidence="1">
    <location>
        <begin position="54"/>
        <end position="76"/>
    </location>
</feature>
<keyword evidence="3" id="KW-1185">Reference proteome</keyword>
<reference evidence="2 3" key="1">
    <citation type="submission" date="2021-03" db="EMBL/GenBank/DDBJ databases">
        <title>Sequencing the genomes of 1000 actinobacteria strains.</title>
        <authorList>
            <person name="Klenk H.-P."/>
        </authorList>
    </citation>
    <scope>NUCLEOTIDE SEQUENCE [LARGE SCALE GENOMIC DNA]</scope>
    <source>
        <strain evidence="2 3">DSM 45510</strain>
    </source>
</reference>
<keyword evidence="1" id="KW-1133">Transmembrane helix</keyword>
<proteinExistence type="predicted"/>
<evidence type="ECO:0000313" key="3">
    <source>
        <dbReference type="Proteomes" id="UP000741013"/>
    </source>
</evidence>
<comment type="caution">
    <text evidence="2">The sequence shown here is derived from an EMBL/GenBank/DDBJ whole genome shotgun (WGS) entry which is preliminary data.</text>
</comment>
<protein>
    <recommendedName>
        <fullName evidence="4">ABC transporter permease</fullName>
    </recommendedName>
</protein>
<name>A0ABS4PQC2_9PSEU</name>
<dbReference type="Proteomes" id="UP000741013">
    <property type="component" value="Unassembled WGS sequence"/>
</dbReference>
<gene>
    <name evidence="2" type="ORF">JOM49_003135</name>
</gene>
<keyword evidence="1" id="KW-0472">Membrane</keyword>
<feature type="transmembrane region" description="Helical" evidence="1">
    <location>
        <begin position="22"/>
        <end position="42"/>
    </location>
</feature>
<organism evidence="2 3">
    <name type="scientific">Amycolatopsis magusensis</name>
    <dbReference type="NCBI Taxonomy" id="882444"/>
    <lineage>
        <taxon>Bacteria</taxon>
        <taxon>Bacillati</taxon>
        <taxon>Actinomycetota</taxon>
        <taxon>Actinomycetes</taxon>
        <taxon>Pseudonocardiales</taxon>
        <taxon>Pseudonocardiaceae</taxon>
        <taxon>Amycolatopsis</taxon>
    </lineage>
</organism>
<sequence>MTTIAPIVPGTTARRAGEVDNLATYLSFGLAYVVGHGAAAVSHGADPLVRLPGWLPLTLLGIGLAVGTVNATIAATRAQRGAGKPEALAGKLLGAAWITGFTALFLAITGLSAAIDHPELQAMLWPAGSSLVVGLLYLAEGVARRNALHYTLGTCLVLVAGVSFLFGTPGLFWILAVVGGFAYAVAAVLERRRLARV</sequence>
<evidence type="ECO:0000313" key="2">
    <source>
        <dbReference type="EMBL" id="MBP2181609.1"/>
    </source>
</evidence>
<feature type="transmembrane region" description="Helical" evidence="1">
    <location>
        <begin position="172"/>
        <end position="189"/>
    </location>
</feature>
<accession>A0ABS4PQC2</accession>
<feature type="transmembrane region" description="Helical" evidence="1">
    <location>
        <begin position="147"/>
        <end position="166"/>
    </location>
</feature>
<evidence type="ECO:0000256" key="1">
    <source>
        <dbReference type="SAM" id="Phobius"/>
    </source>
</evidence>
<feature type="transmembrane region" description="Helical" evidence="1">
    <location>
        <begin position="88"/>
        <end position="111"/>
    </location>
</feature>
<evidence type="ECO:0008006" key="4">
    <source>
        <dbReference type="Google" id="ProtNLM"/>
    </source>
</evidence>
<dbReference type="EMBL" id="JAGGMS010000001">
    <property type="protein sequence ID" value="MBP2181609.1"/>
    <property type="molecule type" value="Genomic_DNA"/>
</dbReference>